<dbReference type="Pfam" id="PF11204">
    <property type="entry name" value="DUF2985"/>
    <property type="match status" value="1"/>
</dbReference>
<reference evidence="3" key="1">
    <citation type="submission" date="2021-01" db="EMBL/GenBank/DDBJ databases">
        <authorList>
            <person name="Corre E."/>
            <person name="Pelletier E."/>
            <person name="Niang G."/>
            <person name="Scheremetjew M."/>
            <person name="Finn R."/>
            <person name="Kale V."/>
            <person name="Holt S."/>
            <person name="Cochrane G."/>
            <person name="Meng A."/>
            <person name="Brown T."/>
            <person name="Cohen L."/>
        </authorList>
    </citation>
    <scope>NUCLEOTIDE SEQUENCE</scope>
    <source>
        <strain evidence="3">CCCM811</strain>
    </source>
</reference>
<name>A0A7S4DZS5_9EUKA</name>
<feature type="transmembrane region" description="Helical" evidence="2">
    <location>
        <begin position="211"/>
        <end position="234"/>
    </location>
</feature>
<feature type="compositionally biased region" description="Basic and acidic residues" evidence="1">
    <location>
        <begin position="8"/>
        <end position="27"/>
    </location>
</feature>
<feature type="transmembrane region" description="Helical" evidence="2">
    <location>
        <begin position="178"/>
        <end position="199"/>
    </location>
</feature>
<feature type="region of interest" description="Disordered" evidence="1">
    <location>
        <begin position="1"/>
        <end position="27"/>
    </location>
</feature>
<sequence>MMSSPHLETQDSVRRDSGGLELKDVKEENKIGGWDGECAENDPMKTLDPPRTSSEACRDCLLSLLDGGVFQIIGIIVIILVIGDGALFFFMMMGWHTLCEPKTDCEPRNTTLNISIQILNFLFTYMNLVASPWRVVNFLHIAGWSCPKRSNDISCNLYGIKNAPDLWFYIPLNRRMGIVILLLLNAITQFINQAARLVFYTYESSNSWPGVLWVNIFFATSFACAGAAGAWMSVEAHILRKNNPPGRFGPGPIESFKQAYRQFVSGKDASRDSNYQDPTRNKRMSTLFALDRGSMRMWGA</sequence>
<evidence type="ECO:0000313" key="3">
    <source>
        <dbReference type="EMBL" id="CAE0680809.1"/>
    </source>
</evidence>
<keyword evidence="2" id="KW-0812">Transmembrane</keyword>
<proteinExistence type="predicted"/>
<keyword evidence="2" id="KW-0472">Membrane</keyword>
<keyword evidence="2" id="KW-1133">Transmembrane helix</keyword>
<accession>A0A7S4DZS5</accession>
<organism evidence="3">
    <name type="scientific">Lotharella globosa</name>
    <dbReference type="NCBI Taxonomy" id="91324"/>
    <lineage>
        <taxon>Eukaryota</taxon>
        <taxon>Sar</taxon>
        <taxon>Rhizaria</taxon>
        <taxon>Cercozoa</taxon>
        <taxon>Chlorarachniophyceae</taxon>
        <taxon>Lotharella</taxon>
    </lineage>
</organism>
<feature type="transmembrane region" description="Helical" evidence="2">
    <location>
        <begin position="69"/>
        <end position="92"/>
    </location>
</feature>
<dbReference type="AlphaFoldDB" id="A0A7S4DZS5"/>
<dbReference type="EMBL" id="HBIV01046663">
    <property type="protein sequence ID" value="CAE0680809.1"/>
    <property type="molecule type" value="Transcribed_RNA"/>
</dbReference>
<evidence type="ECO:0000256" key="1">
    <source>
        <dbReference type="SAM" id="MobiDB-lite"/>
    </source>
</evidence>
<protein>
    <submittedName>
        <fullName evidence="3">Uncharacterized protein</fullName>
    </submittedName>
</protein>
<dbReference type="InterPro" id="IPR021369">
    <property type="entry name" value="DUF2985"/>
</dbReference>
<evidence type="ECO:0000256" key="2">
    <source>
        <dbReference type="SAM" id="Phobius"/>
    </source>
</evidence>
<gene>
    <name evidence="3" type="ORF">LGLO00237_LOCUS32596</name>
</gene>